<proteinExistence type="predicted"/>
<dbReference type="InterPro" id="IPR004360">
    <property type="entry name" value="Glyas_Fos-R_dOase_dom"/>
</dbReference>
<accession>A0A1I1VNB8</accession>
<organism evidence="2 3">
    <name type="scientific">Paenibacillus catalpae</name>
    <dbReference type="NCBI Taxonomy" id="1045775"/>
    <lineage>
        <taxon>Bacteria</taxon>
        <taxon>Bacillati</taxon>
        <taxon>Bacillota</taxon>
        <taxon>Bacilli</taxon>
        <taxon>Bacillales</taxon>
        <taxon>Paenibacillaceae</taxon>
        <taxon>Paenibacillus</taxon>
    </lineage>
</organism>
<name>A0A1I1VNB8_9BACL</name>
<evidence type="ECO:0000313" key="2">
    <source>
        <dbReference type="EMBL" id="SFD84527.1"/>
    </source>
</evidence>
<evidence type="ECO:0000259" key="1">
    <source>
        <dbReference type="Pfam" id="PF00903"/>
    </source>
</evidence>
<keyword evidence="3" id="KW-1185">Reference proteome</keyword>
<protein>
    <recommendedName>
        <fullName evidence="1">Glyoxalase/fosfomycin resistance/dioxygenase domain-containing protein</fullName>
    </recommendedName>
</protein>
<reference evidence="3" key="1">
    <citation type="submission" date="2016-10" db="EMBL/GenBank/DDBJ databases">
        <authorList>
            <person name="Varghese N."/>
            <person name="Submissions S."/>
        </authorList>
    </citation>
    <scope>NUCLEOTIDE SEQUENCE [LARGE SCALE GENOMIC DNA]</scope>
    <source>
        <strain evidence="3">CGMCC 1.10784</strain>
    </source>
</reference>
<dbReference type="RefSeq" id="WP_091183284.1">
    <property type="nucleotide sequence ID" value="NZ_FOMT01000001.1"/>
</dbReference>
<dbReference type="Proteomes" id="UP000198855">
    <property type="component" value="Unassembled WGS sequence"/>
</dbReference>
<dbReference type="SUPFAM" id="SSF54593">
    <property type="entry name" value="Glyoxalase/Bleomycin resistance protein/Dihydroxybiphenyl dioxygenase"/>
    <property type="match status" value="1"/>
</dbReference>
<dbReference type="OrthoDB" id="194298at2"/>
<gene>
    <name evidence="2" type="ORF">SAMN05216378_1704</name>
</gene>
<sequence>MSEQLNEEKGISKVKLGKPIQVRLVSDLQKSQVYYRDCLGFTIDDWGHAERDEVCFILQQAVSSKDVKPNVVSAKRTSYPTDWEGPEYGWDSFIHIGWEELDEYMEEVRSSGGLIGLEPFIGEHGGWEFKNAHIHDLDGYNIVLGAMRQKV</sequence>
<dbReference type="Pfam" id="PF00903">
    <property type="entry name" value="Glyoxalase"/>
    <property type="match status" value="1"/>
</dbReference>
<dbReference type="STRING" id="1045775.SAMN05216378_1704"/>
<dbReference type="AlphaFoldDB" id="A0A1I1VNB8"/>
<dbReference type="InterPro" id="IPR029068">
    <property type="entry name" value="Glyas_Bleomycin-R_OHBP_Dase"/>
</dbReference>
<feature type="domain" description="Glyoxalase/fosfomycin resistance/dioxygenase" evidence="1">
    <location>
        <begin position="24"/>
        <end position="143"/>
    </location>
</feature>
<dbReference type="Gene3D" id="3.10.180.10">
    <property type="entry name" value="2,3-Dihydroxybiphenyl 1,2-Dioxygenase, domain 1"/>
    <property type="match status" value="1"/>
</dbReference>
<evidence type="ECO:0000313" key="3">
    <source>
        <dbReference type="Proteomes" id="UP000198855"/>
    </source>
</evidence>
<dbReference type="EMBL" id="FOMT01000001">
    <property type="protein sequence ID" value="SFD84527.1"/>
    <property type="molecule type" value="Genomic_DNA"/>
</dbReference>